<reference evidence="1 2" key="1">
    <citation type="submission" date="2023-01" db="EMBL/GenBank/DDBJ databases">
        <title>Analysis of 21 Apiospora genomes using comparative genomics revels a genus with tremendous synthesis potential of carbohydrate active enzymes and secondary metabolites.</title>
        <authorList>
            <person name="Sorensen T."/>
        </authorList>
    </citation>
    <scope>NUCLEOTIDE SEQUENCE [LARGE SCALE GENOMIC DNA]</scope>
    <source>
        <strain evidence="1 2">CBS 135458</strain>
    </source>
</reference>
<dbReference type="EMBL" id="JAQQWL010000003">
    <property type="protein sequence ID" value="KAK8078918.1"/>
    <property type="molecule type" value="Genomic_DNA"/>
</dbReference>
<accession>A0ABR1W9S7</accession>
<dbReference type="GeneID" id="92087197"/>
<comment type="caution">
    <text evidence="1">The sequence shown here is derived from an EMBL/GenBank/DDBJ whole genome shotgun (WGS) entry which is preliminary data.</text>
</comment>
<name>A0ABR1W9S7_9PEZI</name>
<gene>
    <name evidence="1" type="ORF">PG994_002725</name>
</gene>
<keyword evidence="2" id="KW-1185">Reference proteome</keyword>
<evidence type="ECO:0000313" key="2">
    <source>
        <dbReference type="Proteomes" id="UP001480595"/>
    </source>
</evidence>
<protein>
    <submittedName>
        <fullName evidence="1">Uncharacterized protein</fullName>
    </submittedName>
</protein>
<dbReference type="RefSeq" id="XP_066719989.1">
    <property type="nucleotide sequence ID" value="XM_066854134.1"/>
</dbReference>
<dbReference type="Proteomes" id="UP001480595">
    <property type="component" value="Unassembled WGS sequence"/>
</dbReference>
<organism evidence="1 2">
    <name type="scientific">Apiospora phragmitis</name>
    <dbReference type="NCBI Taxonomy" id="2905665"/>
    <lineage>
        <taxon>Eukaryota</taxon>
        <taxon>Fungi</taxon>
        <taxon>Dikarya</taxon>
        <taxon>Ascomycota</taxon>
        <taxon>Pezizomycotina</taxon>
        <taxon>Sordariomycetes</taxon>
        <taxon>Xylariomycetidae</taxon>
        <taxon>Amphisphaeriales</taxon>
        <taxon>Apiosporaceae</taxon>
        <taxon>Apiospora</taxon>
    </lineage>
</organism>
<proteinExistence type="predicted"/>
<sequence length="155" mass="17389">MKRKTFSSEEILFNSAPSACIWRDVSGGIGPVKLCFFLAESVSRSSNVRMLGHSVRIAVKFALSSRWMSVARLLAQNWWSKKFRGSSMYRMRAGLAPDPSQKARRSSGFVIQRACFVERALVDEDLGVQVLWVLDRGSIPLRILVAGDSYVAWTD</sequence>
<evidence type="ECO:0000313" key="1">
    <source>
        <dbReference type="EMBL" id="KAK8078918.1"/>
    </source>
</evidence>